<dbReference type="RefSeq" id="WP_284101702.1">
    <property type="nucleotide sequence ID" value="NZ_JARRAF010000018.1"/>
</dbReference>
<keyword evidence="10" id="KW-1185">Reference proteome</keyword>
<gene>
    <name evidence="9" type="ORF">PZA18_15175</name>
</gene>
<proteinExistence type="inferred from homology"/>
<evidence type="ECO:0000256" key="8">
    <source>
        <dbReference type="RuleBase" id="RU361135"/>
    </source>
</evidence>
<evidence type="ECO:0000313" key="10">
    <source>
        <dbReference type="Proteomes" id="UP001172778"/>
    </source>
</evidence>
<accession>A0ABT7E1V1</accession>
<dbReference type="EC" id="2.3.1.184" evidence="1 8"/>
<dbReference type="Gene3D" id="3.40.630.30">
    <property type="match status" value="1"/>
</dbReference>
<dbReference type="InterPro" id="IPR001690">
    <property type="entry name" value="Autoind_synthase"/>
</dbReference>
<keyword evidence="3 8" id="KW-0808">Transferase</keyword>
<evidence type="ECO:0000256" key="7">
    <source>
        <dbReference type="PROSITE-ProRule" id="PRU00533"/>
    </source>
</evidence>
<evidence type="ECO:0000256" key="3">
    <source>
        <dbReference type="ARBA" id="ARBA00022679"/>
    </source>
</evidence>
<dbReference type="PROSITE" id="PS00949">
    <property type="entry name" value="AUTOINDUCER_SYNTH_1"/>
    <property type="match status" value="1"/>
</dbReference>
<keyword evidence="4 8" id="KW-0949">S-adenosyl-L-methionine</keyword>
<sequence>MNIIIARRNSGAFSLPEEVDMYKLRYQVFYQRLQWQVSSAEGQERDDFDDCNPIYMLVREHTARLLGCWRMLPTTGSYMLRDTFPELLHGQDAPAEPNVWELSRFAVSKHGEGGFGFSDTTIRMIQAIIRFGGEQGIVRYVTVTTVAVERMLRRLGMDISRFGPPLQIGIERAVALNIEINEKTNAALFNPELEAMLEQAKVSKLVALPIAA</sequence>
<comment type="caution">
    <text evidence="9">The sequence shown here is derived from an EMBL/GenBank/DDBJ whole genome shotgun (WGS) entry which is preliminary data.</text>
</comment>
<dbReference type="Proteomes" id="UP001172778">
    <property type="component" value="Unassembled WGS sequence"/>
</dbReference>
<dbReference type="Pfam" id="PF00765">
    <property type="entry name" value="Autoind_synth"/>
    <property type="match status" value="1"/>
</dbReference>
<evidence type="ECO:0000256" key="4">
    <source>
        <dbReference type="ARBA" id="ARBA00022691"/>
    </source>
</evidence>
<keyword evidence="5 7" id="KW-0071">Autoinducer synthesis</keyword>
<dbReference type="SUPFAM" id="SSF55729">
    <property type="entry name" value="Acyl-CoA N-acyltransferases (Nat)"/>
    <property type="match status" value="1"/>
</dbReference>
<organism evidence="9 10">
    <name type="scientific">Parachitinimonas caeni</name>
    <dbReference type="NCBI Taxonomy" id="3031301"/>
    <lineage>
        <taxon>Bacteria</taxon>
        <taxon>Pseudomonadati</taxon>
        <taxon>Pseudomonadota</taxon>
        <taxon>Betaproteobacteria</taxon>
        <taxon>Neisseriales</taxon>
        <taxon>Chitinibacteraceae</taxon>
        <taxon>Parachitinimonas</taxon>
    </lineage>
</organism>
<comment type="catalytic activity">
    <reaction evidence="6 8">
        <text>a fatty acyl-[ACP] + S-adenosyl-L-methionine = an N-acyl-L-homoserine lactone + S-methyl-5'-thioadenosine + holo-[ACP] + H(+)</text>
        <dbReference type="Rhea" id="RHEA:10096"/>
        <dbReference type="Rhea" id="RHEA-COMP:9685"/>
        <dbReference type="Rhea" id="RHEA-COMP:14125"/>
        <dbReference type="ChEBI" id="CHEBI:15378"/>
        <dbReference type="ChEBI" id="CHEBI:17509"/>
        <dbReference type="ChEBI" id="CHEBI:55474"/>
        <dbReference type="ChEBI" id="CHEBI:59789"/>
        <dbReference type="ChEBI" id="CHEBI:64479"/>
        <dbReference type="ChEBI" id="CHEBI:138651"/>
        <dbReference type="EC" id="2.3.1.184"/>
    </reaction>
</comment>
<name>A0ABT7E1V1_9NEIS</name>
<dbReference type="PANTHER" id="PTHR39322">
    <property type="entry name" value="ACYL-HOMOSERINE-LACTONE SYNTHASE"/>
    <property type="match status" value="1"/>
</dbReference>
<dbReference type="PROSITE" id="PS51187">
    <property type="entry name" value="AUTOINDUCER_SYNTH_2"/>
    <property type="match status" value="1"/>
</dbReference>
<dbReference type="InterPro" id="IPR016181">
    <property type="entry name" value="Acyl_CoA_acyltransferase"/>
</dbReference>
<evidence type="ECO:0000256" key="6">
    <source>
        <dbReference type="ARBA" id="ARBA00048576"/>
    </source>
</evidence>
<comment type="similarity">
    <text evidence="7 8">Belongs to the autoinducer synthase family.</text>
</comment>
<evidence type="ECO:0000256" key="5">
    <source>
        <dbReference type="ARBA" id="ARBA00022929"/>
    </source>
</evidence>
<reference evidence="9" key="1">
    <citation type="submission" date="2023-03" db="EMBL/GenBank/DDBJ databases">
        <title>Chitinimonas shenzhenensis gen. nov., sp. nov., a novel member of family Burkholderiaceae isolated from activated sludge collected in Shen Zhen, China.</title>
        <authorList>
            <person name="Wang X."/>
        </authorList>
    </citation>
    <scope>NUCLEOTIDE SEQUENCE</scope>
    <source>
        <strain evidence="9">DQS-5</strain>
    </source>
</reference>
<dbReference type="InterPro" id="IPR018311">
    <property type="entry name" value="Autoind_synth_CS"/>
</dbReference>
<protein>
    <recommendedName>
        <fullName evidence="1 8">Acyl-homoserine-lactone synthase</fullName>
        <ecNumber evidence="1 8">2.3.1.184</ecNumber>
    </recommendedName>
    <alternativeName>
        <fullName evidence="8">Autoinducer synthesis protein</fullName>
    </alternativeName>
</protein>
<evidence type="ECO:0000313" key="9">
    <source>
        <dbReference type="EMBL" id="MDK2125395.1"/>
    </source>
</evidence>
<evidence type="ECO:0000256" key="1">
    <source>
        <dbReference type="ARBA" id="ARBA00012340"/>
    </source>
</evidence>
<dbReference type="PANTHER" id="PTHR39322:SF1">
    <property type="entry name" value="ISOVALERYL-HOMOSERINE LACTONE SYNTHASE"/>
    <property type="match status" value="1"/>
</dbReference>
<keyword evidence="2 7" id="KW-0673">Quorum sensing</keyword>
<dbReference type="PRINTS" id="PR01549">
    <property type="entry name" value="AUTOINDCRSYN"/>
</dbReference>
<evidence type="ECO:0000256" key="2">
    <source>
        <dbReference type="ARBA" id="ARBA00022654"/>
    </source>
</evidence>
<dbReference type="EMBL" id="JARRAF010000018">
    <property type="protein sequence ID" value="MDK2125395.1"/>
    <property type="molecule type" value="Genomic_DNA"/>
</dbReference>